<gene>
    <name evidence="11" type="ORF">EV188_102684</name>
</gene>
<dbReference type="GO" id="GO:0004673">
    <property type="term" value="F:protein histidine kinase activity"/>
    <property type="evidence" value="ECO:0007669"/>
    <property type="project" value="UniProtKB-EC"/>
</dbReference>
<evidence type="ECO:0000313" key="11">
    <source>
        <dbReference type="EMBL" id="TDQ63027.1"/>
    </source>
</evidence>
<feature type="domain" description="Response regulatory" evidence="10">
    <location>
        <begin position="293"/>
        <end position="410"/>
    </location>
</feature>
<feature type="region of interest" description="Disordered" evidence="8">
    <location>
        <begin position="1"/>
        <end position="34"/>
    </location>
</feature>
<dbReference type="CDD" id="cd06170">
    <property type="entry name" value="LuxR_C_like"/>
    <property type="match status" value="1"/>
</dbReference>
<dbReference type="InterPro" id="IPR000792">
    <property type="entry name" value="Tscrpt_reg_LuxR_C"/>
</dbReference>
<dbReference type="PROSITE" id="PS50043">
    <property type="entry name" value="HTH_LUXR_2"/>
    <property type="match status" value="1"/>
</dbReference>
<keyword evidence="4" id="KW-0418">Kinase</keyword>
<dbReference type="EMBL" id="SNYO01000002">
    <property type="protein sequence ID" value="TDQ63027.1"/>
    <property type="molecule type" value="Genomic_DNA"/>
</dbReference>
<comment type="caution">
    <text evidence="11">The sequence shown here is derived from an EMBL/GenBank/DDBJ whole genome shotgun (WGS) entry which is preliminary data.</text>
</comment>
<feature type="domain" description="HTH luxR-type" evidence="9">
    <location>
        <begin position="429"/>
        <end position="489"/>
    </location>
</feature>
<keyword evidence="6 11" id="KW-0238">DNA-binding</keyword>
<comment type="catalytic activity">
    <reaction evidence="1">
        <text>ATP + protein L-histidine = ADP + protein N-phospho-L-histidine.</text>
        <dbReference type="EC" id="2.7.13.3"/>
    </reaction>
</comment>
<evidence type="ECO:0000259" key="10">
    <source>
        <dbReference type="PROSITE" id="PS50110"/>
    </source>
</evidence>
<dbReference type="CDD" id="cd16917">
    <property type="entry name" value="HATPase_UhpB-NarQ-NarX-like"/>
    <property type="match status" value="1"/>
</dbReference>
<evidence type="ECO:0000256" key="4">
    <source>
        <dbReference type="ARBA" id="ARBA00022777"/>
    </source>
</evidence>
<dbReference type="InterPro" id="IPR016032">
    <property type="entry name" value="Sig_transdc_resp-reg_C-effctor"/>
</dbReference>
<dbReference type="OrthoDB" id="3534981at2"/>
<evidence type="ECO:0000313" key="12">
    <source>
        <dbReference type="Proteomes" id="UP000295705"/>
    </source>
</evidence>
<protein>
    <recommendedName>
        <fullName evidence="2">histidine kinase</fullName>
        <ecNumber evidence="2">2.7.13.3</ecNumber>
    </recommendedName>
</protein>
<evidence type="ECO:0000256" key="7">
    <source>
        <dbReference type="PROSITE-ProRule" id="PRU00169"/>
    </source>
</evidence>
<organism evidence="11 12">
    <name type="scientific">Actinomycetospora succinea</name>
    <dbReference type="NCBI Taxonomy" id="663603"/>
    <lineage>
        <taxon>Bacteria</taxon>
        <taxon>Bacillati</taxon>
        <taxon>Actinomycetota</taxon>
        <taxon>Actinomycetes</taxon>
        <taxon>Pseudonocardiales</taxon>
        <taxon>Pseudonocardiaceae</taxon>
        <taxon>Actinomycetospora</taxon>
    </lineage>
</organism>
<dbReference type="PRINTS" id="PR00344">
    <property type="entry name" value="BCTRLSENSOR"/>
</dbReference>
<dbReference type="SMART" id="SM00421">
    <property type="entry name" value="HTH_LUXR"/>
    <property type="match status" value="1"/>
</dbReference>
<dbReference type="GO" id="GO:0003677">
    <property type="term" value="F:DNA binding"/>
    <property type="evidence" value="ECO:0007669"/>
    <property type="project" value="UniProtKB-KW"/>
</dbReference>
<dbReference type="SUPFAM" id="SSF52172">
    <property type="entry name" value="CheY-like"/>
    <property type="match status" value="1"/>
</dbReference>
<dbReference type="SUPFAM" id="SSF46894">
    <property type="entry name" value="C-terminal effector domain of the bipartite response regulators"/>
    <property type="match status" value="1"/>
</dbReference>
<dbReference type="InterPro" id="IPR001789">
    <property type="entry name" value="Sig_transdc_resp-reg_receiver"/>
</dbReference>
<dbReference type="Gene3D" id="3.30.450.40">
    <property type="match status" value="1"/>
</dbReference>
<evidence type="ECO:0000256" key="1">
    <source>
        <dbReference type="ARBA" id="ARBA00000085"/>
    </source>
</evidence>
<dbReference type="InterPro" id="IPR036890">
    <property type="entry name" value="HATPase_C_sf"/>
</dbReference>
<name>A0A4R6VID8_9PSEU</name>
<accession>A0A4R6VID8</accession>
<keyword evidence="12" id="KW-1185">Reference proteome</keyword>
<dbReference type="PROSITE" id="PS50110">
    <property type="entry name" value="RESPONSE_REGULATORY"/>
    <property type="match status" value="1"/>
</dbReference>
<proteinExistence type="predicted"/>
<evidence type="ECO:0000256" key="6">
    <source>
        <dbReference type="ARBA" id="ARBA00023125"/>
    </source>
</evidence>
<evidence type="ECO:0000259" key="9">
    <source>
        <dbReference type="PROSITE" id="PS50043"/>
    </source>
</evidence>
<dbReference type="SMART" id="SM00387">
    <property type="entry name" value="HATPase_c"/>
    <property type="match status" value="1"/>
</dbReference>
<dbReference type="GO" id="GO:0006355">
    <property type="term" value="P:regulation of DNA-templated transcription"/>
    <property type="evidence" value="ECO:0007669"/>
    <property type="project" value="InterPro"/>
</dbReference>
<keyword evidence="5" id="KW-0902">Two-component regulatory system</keyword>
<evidence type="ECO:0000256" key="2">
    <source>
        <dbReference type="ARBA" id="ARBA00012438"/>
    </source>
</evidence>
<dbReference type="InterPro" id="IPR004358">
    <property type="entry name" value="Sig_transdc_His_kin-like_C"/>
</dbReference>
<dbReference type="RefSeq" id="WP_133826012.1">
    <property type="nucleotide sequence ID" value="NZ_BAABHR010000053.1"/>
</dbReference>
<dbReference type="Gene3D" id="3.40.50.2300">
    <property type="match status" value="1"/>
</dbReference>
<dbReference type="PANTHER" id="PTHR24421:SF61">
    <property type="entry name" value="OXYGEN SENSOR HISTIDINE KINASE NREB"/>
    <property type="match status" value="1"/>
</dbReference>
<keyword evidence="3" id="KW-0808">Transferase</keyword>
<sequence>MTAAAAWDTLPVMPGAGTPPRSATSHPASRPVDTDPLLSRLADHLGTLTGGTGWVVRIDQAARSWSVVAGDGTAPDDVVARLLASGDPVLDGAVLAVPVRRGPRIVGACLATAGRDGGFSDADVHLAELFADYAALALADSGVLAGRTLEQAVRQELDWVEAYAPTRADLVTVGAGSIPDEIADEVFRMTQEALLNAAVHAGAECVRVGVLHGPGTLTVLVEDDGCGFDTAENAQRQDATAGARLGLRAMAARARRFDGELEIDSAPGRGTRLRLTLPCSSAPPPVPGRTRTGVLVAAVRPVVRAGVVRLLQLGAPGLGMVSEVDGADDLVGTCRLLGPDVLVVEHDLLGDDLLAMLERLAALPDPPAVVLLAGDCPDERLRVAVGAGVKGCVDPDADDTRLVAVVSAAGRGETLLADDQLERLAAPSRTTGASAITPREREVRTLVARGFTDRQIARALAISAKTVEKHVGSLLRKTGTRNRTMLAQL</sequence>
<dbReference type="Proteomes" id="UP000295705">
    <property type="component" value="Unassembled WGS sequence"/>
</dbReference>
<dbReference type="SUPFAM" id="SSF55874">
    <property type="entry name" value="ATPase domain of HSP90 chaperone/DNA topoisomerase II/histidine kinase"/>
    <property type="match status" value="1"/>
</dbReference>
<dbReference type="InterPro" id="IPR029016">
    <property type="entry name" value="GAF-like_dom_sf"/>
</dbReference>
<dbReference type="InterPro" id="IPR003594">
    <property type="entry name" value="HATPase_dom"/>
</dbReference>
<dbReference type="GO" id="GO:0000160">
    <property type="term" value="P:phosphorelay signal transduction system"/>
    <property type="evidence" value="ECO:0007669"/>
    <property type="project" value="UniProtKB-KW"/>
</dbReference>
<dbReference type="AlphaFoldDB" id="A0A4R6VID8"/>
<dbReference type="Pfam" id="PF00196">
    <property type="entry name" value="GerE"/>
    <property type="match status" value="1"/>
</dbReference>
<evidence type="ECO:0000256" key="5">
    <source>
        <dbReference type="ARBA" id="ARBA00023012"/>
    </source>
</evidence>
<evidence type="ECO:0000256" key="8">
    <source>
        <dbReference type="SAM" id="MobiDB-lite"/>
    </source>
</evidence>
<dbReference type="InterPro" id="IPR011006">
    <property type="entry name" value="CheY-like_superfamily"/>
</dbReference>
<dbReference type="Gene3D" id="3.30.565.10">
    <property type="entry name" value="Histidine kinase-like ATPase, C-terminal domain"/>
    <property type="match status" value="1"/>
</dbReference>
<comment type="caution">
    <text evidence="7">Lacks conserved residue(s) required for the propagation of feature annotation.</text>
</comment>
<dbReference type="SUPFAM" id="SSF55781">
    <property type="entry name" value="GAF domain-like"/>
    <property type="match status" value="1"/>
</dbReference>
<dbReference type="EC" id="2.7.13.3" evidence="2"/>
<dbReference type="Pfam" id="PF02518">
    <property type="entry name" value="HATPase_c"/>
    <property type="match status" value="1"/>
</dbReference>
<dbReference type="PRINTS" id="PR00038">
    <property type="entry name" value="HTHLUXR"/>
</dbReference>
<evidence type="ECO:0000256" key="3">
    <source>
        <dbReference type="ARBA" id="ARBA00022679"/>
    </source>
</evidence>
<dbReference type="PANTHER" id="PTHR24421">
    <property type="entry name" value="NITRATE/NITRITE SENSOR PROTEIN NARX-RELATED"/>
    <property type="match status" value="1"/>
</dbReference>
<dbReference type="InterPro" id="IPR050482">
    <property type="entry name" value="Sensor_HK_TwoCompSys"/>
</dbReference>
<reference evidence="11 12" key="1">
    <citation type="submission" date="2019-03" db="EMBL/GenBank/DDBJ databases">
        <title>Genomic Encyclopedia of Type Strains, Phase IV (KMG-IV): sequencing the most valuable type-strain genomes for metagenomic binning, comparative biology and taxonomic classification.</title>
        <authorList>
            <person name="Goeker M."/>
        </authorList>
    </citation>
    <scope>NUCLEOTIDE SEQUENCE [LARGE SCALE GENOMIC DNA]</scope>
    <source>
        <strain evidence="11 12">DSM 45775</strain>
    </source>
</reference>